<proteinExistence type="predicted"/>
<sequence>MSLKHSIMFLLIAAMSIPQTKAQLGFLSGLLGSVSNIQGTVFCTSKDNVSVKAPSNPVFPDAEVQLVCGEKEFSKATTNDDGKFSIMMDPLLLDIFSLLNGCNLVVDTPLSNCNTKLPSSGTLISNLSIVGINRLATRTIAKIIPSGFHYVPST</sequence>
<organism evidence="2 3">
    <name type="scientific">Vigna angularis var. angularis</name>
    <dbReference type="NCBI Taxonomy" id="157739"/>
    <lineage>
        <taxon>Eukaryota</taxon>
        <taxon>Viridiplantae</taxon>
        <taxon>Streptophyta</taxon>
        <taxon>Embryophyta</taxon>
        <taxon>Tracheophyta</taxon>
        <taxon>Spermatophyta</taxon>
        <taxon>Magnoliopsida</taxon>
        <taxon>eudicotyledons</taxon>
        <taxon>Gunneridae</taxon>
        <taxon>Pentapetalae</taxon>
        <taxon>rosids</taxon>
        <taxon>fabids</taxon>
        <taxon>Fabales</taxon>
        <taxon>Fabaceae</taxon>
        <taxon>Papilionoideae</taxon>
        <taxon>50 kb inversion clade</taxon>
        <taxon>NPAAA clade</taxon>
        <taxon>indigoferoid/millettioid clade</taxon>
        <taxon>Phaseoleae</taxon>
        <taxon>Vigna</taxon>
    </lineage>
</organism>
<dbReference type="EMBL" id="AP015035">
    <property type="protein sequence ID" value="BAT80277.1"/>
    <property type="molecule type" value="Genomic_DNA"/>
</dbReference>
<feature type="signal peptide" evidence="1">
    <location>
        <begin position="1"/>
        <end position="22"/>
    </location>
</feature>
<accession>A0A0S3RI02</accession>
<keyword evidence="1" id="KW-0732">Signal</keyword>
<protein>
    <submittedName>
        <fullName evidence="2">Uncharacterized protein</fullName>
    </submittedName>
</protein>
<dbReference type="PANTHER" id="PTHR34458:SF5">
    <property type="entry name" value="POLLEN OLE E 1 ALLERGEN AND EXTENSIN FAMILY PROTEIN"/>
    <property type="match status" value="1"/>
</dbReference>
<evidence type="ECO:0000313" key="3">
    <source>
        <dbReference type="Proteomes" id="UP000291084"/>
    </source>
</evidence>
<dbReference type="Proteomes" id="UP000291084">
    <property type="component" value="Chromosome 2"/>
</dbReference>
<dbReference type="OrthoDB" id="905355at2759"/>
<keyword evidence="3" id="KW-1185">Reference proteome</keyword>
<feature type="chain" id="PRO_5006617015" evidence="1">
    <location>
        <begin position="23"/>
        <end position="154"/>
    </location>
</feature>
<dbReference type="InterPro" id="IPR040404">
    <property type="entry name" value="Phylloplanin-like"/>
</dbReference>
<name>A0A0S3RI02_PHAAN</name>
<evidence type="ECO:0000313" key="2">
    <source>
        <dbReference type="EMBL" id="BAT80277.1"/>
    </source>
</evidence>
<dbReference type="AlphaFoldDB" id="A0A0S3RI02"/>
<dbReference type="Pfam" id="PF01190">
    <property type="entry name" value="Pollen_Ole_e_1"/>
    <property type="match status" value="1"/>
</dbReference>
<evidence type="ECO:0000256" key="1">
    <source>
        <dbReference type="SAM" id="SignalP"/>
    </source>
</evidence>
<gene>
    <name evidence="2" type="primary">Vigan.02G327500</name>
    <name evidence="2" type="ORF">VIGAN_02327500</name>
</gene>
<dbReference type="PANTHER" id="PTHR34458">
    <property type="entry name" value="POLLEN OLE E 1 ALLERGEN AND EXTENSIN FAMILY PROTEIN-RELATED"/>
    <property type="match status" value="1"/>
</dbReference>
<reference evidence="2 3" key="1">
    <citation type="journal article" date="2015" name="Sci. Rep.">
        <title>The power of single molecule real-time sequencing technology in the de novo assembly of a eukaryotic genome.</title>
        <authorList>
            <person name="Sakai H."/>
            <person name="Naito K."/>
            <person name="Ogiso-Tanaka E."/>
            <person name="Takahashi Y."/>
            <person name="Iseki K."/>
            <person name="Muto C."/>
            <person name="Satou K."/>
            <person name="Teruya K."/>
            <person name="Shiroma A."/>
            <person name="Shimoji M."/>
            <person name="Hirano T."/>
            <person name="Itoh T."/>
            <person name="Kaga A."/>
            <person name="Tomooka N."/>
        </authorList>
    </citation>
    <scope>NUCLEOTIDE SEQUENCE [LARGE SCALE GENOMIC DNA]</scope>
    <source>
        <strain evidence="3">cv. Shumari</strain>
    </source>
</reference>